<dbReference type="Proteomes" id="UP000515121">
    <property type="component" value="Unplaced"/>
</dbReference>
<dbReference type="OrthoDB" id="784889at2759"/>
<evidence type="ECO:0000313" key="1">
    <source>
        <dbReference type="Proteomes" id="UP000515121"/>
    </source>
</evidence>
<proteinExistence type="predicted"/>
<reference evidence="2" key="1">
    <citation type="submission" date="2025-08" db="UniProtKB">
        <authorList>
            <consortium name="RefSeq"/>
        </authorList>
    </citation>
    <scope>IDENTIFICATION</scope>
    <source>
        <tissue evidence="2">Fruit stalk</tissue>
    </source>
</reference>
<gene>
    <name evidence="2" type="primary">LOC111276805</name>
</gene>
<dbReference type="KEGG" id="dzi:111276805"/>
<dbReference type="GeneID" id="111276805"/>
<keyword evidence="1" id="KW-1185">Reference proteome</keyword>
<name>A0A6P5WSA5_DURZI</name>
<sequence length="105" mass="12568">MVFLLIERPLFHLRLQALHRANPKQQFCLIYWFALKIETLAKDEAKVVKKEMRAEDGKDKKMDTIREKRDSLNLDLEKLYQDSGSDYCKFEQHAKKQQLSKSWHS</sequence>
<dbReference type="RefSeq" id="XP_022718391.1">
    <property type="nucleotide sequence ID" value="XM_022862656.1"/>
</dbReference>
<dbReference type="AlphaFoldDB" id="A0A6P5WSA5"/>
<protein>
    <submittedName>
        <fullName evidence="2">Uncharacterized protein LOC111276805</fullName>
    </submittedName>
</protein>
<organism evidence="1 2">
    <name type="scientific">Durio zibethinus</name>
    <name type="common">Durian</name>
    <dbReference type="NCBI Taxonomy" id="66656"/>
    <lineage>
        <taxon>Eukaryota</taxon>
        <taxon>Viridiplantae</taxon>
        <taxon>Streptophyta</taxon>
        <taxon>Embryophyta</taxon>
        <taxon>Tracheophyta</taxon>
        <taxon>Spermatophyta</taxon>
        <taxon>Magnoliopsida</taxon>
        <taxon>eudicotyledons</taxon>
        <taxon>Gunneridae</taxon>
        <taxon>Pentapetalae</taxon>
        <taxon>rosids</taxon>
        <taxon>malvids</taxon>
        <taxon>Malvales</taxon>
        <taxon>Malvaceae</taxon>
        <taxon>Helicteroideae</taxon>
        <taxon>Durio</taxon>
    </lineage>
</organism>
<evidence type="ECO:0000313" key="2">
    <source>
        <dbReference type="RefSeq" id="XP_022718391.1"/>
    </source>
</evidence>
<accession>A0A6P5WSA5</accession>